<gene>
    <name evidence="1" type="ORF">BTO28_12465</name>
</gene>
<accession>A0A1V2A673</accession>
<evidence type="ECO:0000313" key="2">
    <source>
        <dbReference type="Proteomes" id="UP000188613"/>
    </source>
</evidence>
<organism evidence="1 2">
    <name type="scientific">Domibacillus epiphyticus</name>
    <dbReference type="NCBI Taxonomy" id="1714355"/>
    <lineage>
        <taxon>Bacteria</taxon>
        <taxon>Bacillati</taxon>
        <taxon>Bacillota</taxon>
        <taxon>Bacilli</taxon>
        <taxon>Bacillales</taxon>
        <taxon>Bacillaceae</taxon>
        <taxon>Domibacillus</taxon>
    </lineage>
</organism>
<dbReference type="RefSeq" id="WP_076766733.1">
    <property type="nucleotide sequence ID" value="NZ_MSFI01000020.1"/>
</dbReference>
<reference evidence="1 2" key="1">
    <citation type="submission" date="2016-12" db="EMBL/GenBank/DDBJ databases">
        <title>Domibacillus sp. SAB 38T whole genome sequencing.</title>
        <authorList>
            <person name="Verma A."/>
            <person name="Ojha A.K."/>
            <person name="Krishnamurthi S."/>
        </authorList>
    </citation>
    <scope>NUCLEOTIDE SEQUENCE [LARGE SCALE GENOMIC DNA]</scope>
    <source>
        <strain evidence="1 2">SAB 38</strain>
    </source>
</reference>
<dbReference type="OrthoDB" id="2990475at2"/>
<sequence>MNIEHVILDYLRKHPGASAKKILTFFDLFDSQFIEKNTLQAAVCKKLRTLKKERKVHNNGNSWYVMVRKG</sequence>
<name>A0A1V2A673_9BACI</name>
<evidence type="ECO:0000313" key="1">
    <source>
        <dbReference type="EMBL" id="OMP66501.1"/>
    </source>
</evidence>
<dbReference type="Proteomes" id="UP000188613">
    <property type="component" value="Unassembled WGS sequence"/>
</dbReference>
<proteinExistence type="predicted"/>
<comment type="caution">
    <text evidence="1">The sequence shown here is derived from an EMBL/GenBank/DDBJ whole genome shotgun (WGS) entry which is preliminary data.</text>
</comment>
<dbReference type="EMBL" id="MSFI01000020">
    <property type="protein sequence ID" value="OMP66501.1"/>
    <property type="molecule type" value="Genomic_DNA"/>
</dbReference>
<protein>
    <submittedName>
        <fullName evidence="1">Uncharacterized protein</fullName>
    </submittedName>
</protein>
<keyword evidence="2" id="KW-1185">Reference proteome</keyword>
<dbReference type="AlphaFoldDB" id="A0A1V2A673"/>
<dbReference type="STRING" id="1714355.BTO28_12465"/>